<evidence type="ECO:0000256" key="7">
    <source>
        <dbReference type="ARBA" id="ARBA00023277"/>
    </source>
</evidence>
<keyword evidence="8 10" id="KW-0326">Glycosidase</keyword>
<keyword evidence="9 10" id="KW-0624">Polysaccharide degradation</keyword>
<organism evidence="12 13">
    <name type="scientific">Orbilia ellipsospora</name>
    <dbReference type="NCBI Taxonomy" id="2528407"/>
    <lineage>
        <taxon>Eukaryota</taxon>
        <taxon>Fungi</taxon>
        <taxon>Dikarya</taxon>
        <taxon>Ascomycota</taxon>
        <taxon>Pezizomycotina</taxon>
        <taxon>Orbiliomycetes</taxon>
        <taxon>Orbiliales</taxon>
        <taxon>Orbiliaceae</taxon>
        <taxon>Orbilia</taxon>
    </lineage>
</organism>
<evidence type="ECO:0000313" key="12">
    <source>
        <dbReference type="EMBL" id="KAK6543042.1"/>
    </source>
</evidence>
<dbReference type="Pfam" id="PF07691">
    <property type="entry name" value="PA14"/>
    <property type="match status" value="1"/>
</dbReference>
<evidence type="ECO:0000256" key="9">
    <source>
        <dbReference type="ARBA" id="ARBA00023326"/>
    </source>
</evidence>
<evidence type="ECO:0000256" key="4">
    <source>
        <dbReference type="ARBA" id="ARBA00012744"/>
    </source>
</evidence>
<comment type="catalytic activity">
    <reaction evidence="1 10">
        <text>Hydrolysis of terminal, non-reducing beta-D-glucosyl residues with release of beta-D-glucose.</text>
        <dbReference type="EC" id="3.2.1.21"/>
    </reaction>
</comment>
<dbReference type="SUPFAM" id="SSF51445">
    <property type="entry name" value="(Trans)glycosidases"/>
    <property type="match status" value="1"/>
</dbReference>
<protein>
    <recommendedName>
        <fullName evidence="4 10">beta-glucosidase</fullName>
        <ecNumber evidence="4 10">3.2.1.21</ecNumber>
    </recommendedName>
</protein>
<keyword evidence="13" id="KW-1185">Reference proteome</keyword>
<dbReference type="GO" id="GO:0009251">
    <property type="term" value="P:glucan catabolic process"/>
    <property type="evidence" value="ECO:0007669"/>
    <property type="project" value="TreeGrafter"/>
</dbReference>
<dbReference type="GO" id="GO:0008422">
    <property type="term" value="F:beta-glucosidase activity"/>
    <property type="evidence" value="ECO:0007669"/>
    <property type="project" value="UniProtKB-EC"/>
</dbReference>
<evidence type="ECO:0000256" key="2">
    <source>
        <dbReference type="ARBA" id="ARBA00004987"/>
    </source>
</evidence>
<name>A0AAV9XN98_9PEZI</name>
<dbReference type="Pfam" id="PF14310">
    <property type="entry name" value="Fn3-like"/>
    <property type="match status" value="1"/>
</dbReference>
<evidence type="ECO:0000256" key="10">
    <source>
        <dbReference type="RuleBase" id="RU361161"/>
    </source>
</evidence>
<evidence type="ECO:0000256" key="8">
    <source>
        <dbReference type="ARBA" id="ARBA00023295"/>
    </source>
</evidence>
<dbReference type="Pfam" id="PF00933">
    <property type="entry name" value="Glyco_hydro_3"/>
    <property type="match status" value="1"/>
</dbReference>
<keyword evidence="5 10" id="KW-0378">Hydrolase</keyword>
<dbReference type="EC" id="3.2.1.21" evidence="4 10"/>
<dbReference type="FunFam" id="2.60.40.10:FF:000495">
    <property type="entry name" value="Periplasmic beta-glucosidase"/>
    <property type="match status" value="1"/>
</dbReference>
<dbReference type="SMART" id="SM01217">
    <property type="entry name" value="Fn3_like"/>
    <property type="match status" value="1"/>
</dbReference>
<gene>
    <name evidence="12" type="ORF">TWF694_006972</name>
</gene>
<comment type="similarity">
    <text evidence="3 10">Belongs to the glycosyl hydrolase 3 family.</text>
</comment>
<evidence type="ECO:0000313" key="13">
    <source>
        <dbReference type="Proteomes" id="UP001365542"/>
    </source>
</evidence>
<reference evidence="12 13" key="1">
    <citation type="submission" date="2019-10" db="EMBL/GenBank/DDBJ databases">
        <authorList>
            <person name="Palmer J.M."/>
        </authorList>
    </citation>
    <scope>NUCLEOTIDE SEQUENCE [LARGE SCALE GENOMIC DNA]</scope>
    <source>
        <strain evidence="12 13">TWF694</strain>
    </source>
</reference>
<evidence type="ECO:0000256" key="3">
    <source>
        <dbReference type="ARBA" id="ARBA00005336"/>
    </source>
</evidence>
<dbReference type="EMBL" id="JAVHJO010000002">
    <property type="protein sequence ID" value="KAK6543042.1"/>
    <property type="molecule type" value="Genomic_DNA"/>
</dbReference>
<comment type="caution">
    <text evidence="12">The sequence shown here is derived from an EMBL/GenBank/DDBJ whole genome shotgun (WGS) entry which is preliminary data.</text>
</comment>
<keyword evidence="6" id="KW-0325">Glycoprotein</keyword>
<accession>A0AAV9XN98</accession>
<dbReference type="InterPro" id="IPR001764">
    <property type="entry name" value="Glyco_hydro_3_N"/>
</dbReference>
<evidence type="ECO:0000259" key="11">
    <source>
        <dbReference type="PROSITE" id="PS51820"/>
    </source>
</evidence>
<dbReference type="InterPro" id="IPR036962">
    <property type="entry name" value="Glyco_hydro_3_N_sf"/>
</dbReference>
<dbReference type="InterPro" id="IPR037524">
    <property type="entry name" value="PA14/GLEYA"/>
</dbReference>
<dbReference type="Gene3D" id="2.60.40.10">
    <property type="entry name" value="Immunoglobulins"/>
    <property type="match status" value="1"/>
</dbReference>
<dbReference type="InterPro" id="IPR026891">
    <property type="entry name" value="Fn3-like"/>
</dbReference>
<comment type="pathway">
    <text evidence="2 10">Glycan metabolism; cellulose degradation.</text>
</comment>
<dbReference type="AlphaFoldDB" id="A0AAV9XN98"/>
<keyword evidence="7 10" id="KW-0119">Carbohydrate metabolism</keyword>
<dbReference type="Pfam" id="PF01915">
    <property type="entry name" value="Glyco_hydro_3_C"/>
    <property type="match status" value="1"/>
</dbReference>
<evidence type="ECO:0000256" key="6">
    <source>
        <dbReference type="ARBA" id="ARBA00023180"/>
    </source>
</evidence>
<dbReference type="InterPro" id="IPR017853">
    <property type="entry name" value="GH"/>
</dbReference>
<dbReference type="InterPro" id="IPR002772">
    <property type="entry name" value="Glyco_hydro_3_C"/>
</dbReference>
<proteinExistence type="inferred from homology"/>
<dbReference type="InterPro" id="IPR013783">
    <property type="entry name" value="Ig-like_fold"/>
</dbReference>
<dbReference type="InterPro" id="IPR050288">
    <property type="entry name" value="Cellulose_deg_GH3"/>
</dbReference>
<dbReference type="PRINTS" id="PR00133">
    <property type="entry name" value="GLHYDRLASE3"/>
</dbReference>
<dbReference type="PANTHER" id="PTHR42715">
    <property type="entry name" value="BETA-GLUCOSIDASE"/>
    <property type="match status" value="1"/>
</dbReference>
<dbReference type="Gene3D" id="3.40.50.1700">
    <property type="entry name" value="Glycoside hydrolase family 3 C-terminal domain"/>
    <property type="match status" value="1"/>
</dbReference>
<dbReference type="Gene3D" id="2.60.120.260">
    <property type="entry name" value="Galactose-binding domain-like"/>
    <property type="match status" value="1"/>
</dbReference>
<dbReference type="SUPFAM" id="SSF52279">
    <property type="entry name" value="Beta-D-glucan exohydrolase, C-terminal domain"/>
    <property type="match status" value="1"/>
</dbReference>
<sequence>MVDAIVLNEIEETLAQLTLEEKVSLLAGKDFWRTVPVPGKNVPSIKTSDGPSGARGDTFTGGTKAAFFPSGISMGATFNPDLAYEVGQFIADEVKSKSASVLLAPTACCHRSPLGGRNFESYSEDPLLSGKMASGYIRGVQSKGVAATMKHYAANEQETWRLSVDETIDETTLREIYLKPFEIAMREAQPWAVMTAYNIINGVHCDSNPLTLKQILRGEWNYEGLVMSDWFGCNSMVESLLAGLDLEMPGPAKKRPVKELLAEAEKDENVRAAVDKAARRILTLIAKVGKWKDMTPEAPEVSREDPETAKIIRKAGAEGVVLLKNDNALPLQPKSLKKVAFIGPNAKATVAGGGGSANLNPNYLTQPYETFVSAIQEINSQIEVPFAQGCIIDRWVPIINAESGLCRVGGPGSEPGLLAEWFRGYETKGGVVSSTVFKDSSLFLVDTRPAELTVEEGFSVKLTSQVSVPETGKYNISLSTITASKLYLDGELLIDNWDFKERGNLMMNVGSEEQVRTIELKKGQWYEMVVHNASIWPKESPSDIFMQELGAMGIRVGLAFDYDNNTLVTQAVDAVKDSDAVVVVVGLNNEWESESYDRTSTKLPNQQDDLINEIAKVNSNVIVVNQSGAPVDMPWAENPNIKAVVQAWYGGQEAGNVIADVLLGKQNPSGKLPLTFPVKLEDNPTHMYFPGKDQKVEYTEKLMVGYRYYDTGNVEPRFPFGYGLSYSTWKLGKTVLSTTELTEGGSLTASVDISNTGAVAGAEVVQLYVKRKVPTTSSVKRPIKELKGFKKTHLAPGETAVAEISVDDKSLGVWIQETGRWVVEAGDYEILIGTSSAESALTVAGTVTVKATWSWI</sequence>
<dbReference type="Gene3D" id="3.20.20.300">
    <property type="entry name" value="Glycoside hydrolase, family 3, N-terminal domain"/>
    <property type="match status" value="1"/>
</dbReference>
<evidence type="ECO:0000256" key="1">
    <source>
        <dbReference type="ARBA" id="ARBA00000448"/>
    </source>
</evidence>
<dbReference type="PROSITE" id="PS00775">
    <property type="entry name" value="GLYCOSYL_HYDROL_F3"/>
    <property type="match status" value="1"/>
</dbReference>
<evidence type="ECO:0000256" key="5">
    <source>
        <dbReference type="ARBA" id="ARBA00022801"/>
    </source>
</evidence>
<feature type="domain" description="PA14" evidence="11">
    <location>
        <begin position="412"/>
        <end position="572"/>
    </location>
</feature>
<dbReference type="InterPro" id="IPR036881">
    <property type="entry name" value="Glyco_hydro_3_C_sf"/>
</dbReference>
<dbReference type="PANTHER" id="PTHR42715:SF3">
    <property type="entry name" value="BETA-GLUCOSIDASE B-RELATED"/>
    <property type="match status" value="1"/>
</dbReference>
<dbReference type="SMART" id="SM00758">
    <property type="entry name" value="PA14"/>
    <property type="match status" value="1"/>
</dbReference>
<dbReference type="PROSITE" id="PS51820">
    <property type="entry name" value="PA14"/>
    <property type="match status" value="1"/>
</dbReference>
<dbReference type="InterPro" id="IPR011658">
    <property type="entry name" value="PA14_dom"/>
</dbReference>
<dbReference type="Proteomes" id="UP001365542">
    <property type="component" value="Unassembled WGS sequence"/>
</dbReference>
<dbReference type="InterPro" id="IPR019800">
    <property type="entry name" value="Glyco_hydro_3_AS"/>
</dbReference>